<reference evidence="2 3" key="1">
    <citation type="journal article" date="2021" name="Nat. Plants">
        <title>The Taxus genome provides insights into paclitaxel biosynthesis.</title>
        <authorList>
            <person name="Xiong X."/>
            <person name="Gou J."/>
            <person name="Liao Q."/>
            <person name="Li Y."/>
            <person name="Zhou Q."/>
            <person name="Bi G."/>
            <person name="Li C."/>
            <person name="Du R."/>
            <person name="Wang X."/>
            <person name="Sun T."/>
            <person name="Guo L."/>
            <person name="Liang H."/>
            <person name="Lu P."/>
            <person name="Wu Y."/>
            <person name="Zhang Z."/>
            <person name="Ro D.K."/>
            <person name="Shang Y."/>
            <person name="Huang S."/>
            <person name="Yan J."/>
        </authorList>
    </citation>
    <scope>NUCLEOTIDE SEQUENCE [LARGE SCALE GENOMIC DNA]</scope>
    <source>
        <strain evidence="2">Ta-2019</strain>
    </source>
</reference>
<dbReference type="Proteomes" id="UP000824469">
    <property type="component" value="Unassembled WGS sequence"/>
</dbReference>
<evidence type="ECO:0000313" key="2">
    <source>
        <dbReference type="EMBL" id="KAH9292532.1"/>
    </source>
</evidence>
<sequence>MRLAKVLNGKGKSFIHLTTMMLRVRGPPLATRSESRESFVPVFNFSRFDEGGGQGRAAESRVFSGPQDRKNAAIPSSNSSDSVNHDVSLGASSSYLADEFNSSFAFSDLSSCSSDISGKLRRLATTASPFSLKFEILLQDIFIKSD</sequence>
<feature type="region of interest" description="Disordered" evidence="1">
    <location>
        <begin position="50"/>
        <end position="85"/>
    </location>
</feature>
<accession>A0AA38C3F2</accession>
<evidence type="ECO:0000313" key="3">
    <source>
        <dbReference type="Proteomes" id="UP000824469"/>
    </source>
</evidence>
<dbReference type="EMBL" id="JAHRHJ020002985">
    <property type="protein sequence ID" value="KAH9292532.1"/>
    <property type="molecule type" value="Genomic_DNA"/>
</dbReference>
<organism evidence="2 3">
    <name type="scientific">Taxus chinensis</name>
    <name type="common">Chinese yew</name>
    <name type="synonym">Taxus wallichiana var. chinensis</name>
    <dbReference type="NCBI Taxonomy" id="29808"/>
    <lineage>
        <taxon>Eukaryota</taxon>
        <taxon>Viridiplantae</taxon>
        <taxon>Streptophyta</taxon>
        <taxon>Embryophyta</taxon>
        <taxon>Tracheophyta</taxon>
        <taxon>Spermatophyta</taxon>
        <taxon>Pinopsida</taxon>
        <taxon>Pinidae</taxon>
        <taxon>Conifers II</taxon>
        <taxon>Cupressales</taxon>
        <taxon>Taxaceae</taxon>
        <taxon>Taxus</taxon>
    </lineage>
</organism>
<dbReference type="AlphaFoldDB" id="A0AA38C3F2"/>
<comment type="caution">
    <text evidence="2">The sequence shown here is derived from an EMBL/GenBank/DDBJ whole genome shotgun (WGS) entry which is preliminary data.</text>
</comment>
<gene>
    <name evidence="2" type="ORF">KI387_042280</name>
</gene>
<feature type="compositionally biased region" description="Low complexity" evidence="1">
    <location>
        <begin position="76"/>
        <end position="85"/>
    </location>
</feature>
<proteinExistence type="predicted"/>
<evidence type="ECO:0000256" key="1">
    <source>
        <dbReference type="SAM" id="MobiDB-lite"/>
    </source>
</evidence>
<protein>
    <submittedName>
        <fullName evidence="2">Uncharacterized protein</fullName>
    </submittedName>
</protein>
<name>A0AA38C3F2_TAXCH</name>
<keyword evidence="3" id="KW-1185">Reference proteome</keyword>